<dbReference type="GO" id="GO:0003682">
    <property type="term" value="F:chromatin binding"/>
    <property type="evidence" value="ECO:0007669"/>
    <property type="project" value="TreeGrafter"/>
</dbReference>
<dbReference type="EnsemblPlants" id="AET2Gv20592400.24">
    <property type="protein sequence ID" value="AET2Gv20592400.24"/>
    <property type="gene ID" value="AET2Gv20592400"/>
</dbReference>
<reference evidence="1" key="4">
    <citation type="submission" date="2019-03" db="UniProtKB">
        <authorList>
            <consortium name="EnsemblPlants"/>
        </authorList>
    </citation>
    <scope>IDENTIFICATION</scope>
</reference>
<dbReference type="GO" id="GO:0010468">
    <property type="term" value="P:regulation of gene expression"/>
    <property type="evidence" value="ECO:0007669"/>
    <property type="project" value="InterPro"/>
</dbReference>
<reference evidence="1" key="3">
    <citation type="journal article" date="2017" name="Nature">
        <title>Genome sequence of the progenitor of the wheat D genome Aegilops tauschii.</title>
        <authorList>
            <person name="Luo M.C."/>
            <person name="Gu Y.Q."/>
            <person name="Puiu D."/>
            <person name="Wang H."/>
            <person name="Twardziok S.O."/>
            <person name="Deal K.R."/>
            <person name="Huo N."/>
            <person name="Zhu T."/>
            <person name="Wang L."/>
            <person name="Wang Y."/>
            <person name="McGuire P.E."/>
            <person name="Liu S."/>
            <person name="Long H."/>
            <person name="Ramasamy R.K."/>
            <person name="Rodriguez J.C."/>
            <person name="Van S.L."/>
            <person name="Yuan L."/>
            <person name="Wang Z."/>
            <person name="Xia Z."/>
            <person name="Xiao L."/>
            <person name="Anderson O.D."/>
            <person name="Ouyang S."/>
            <person name="Liang Y."/>
            <person name="Zimin A.V."/>
            <person name="Pertea G."/>
            <person name="Qi P."/>
            <person name="Bennetzen J.L."/>
            <person name="Dai X."/>
            <person name="Dawson M.W."/>
            <person name="Muller H.G."/>
            <person name="Kugler K."/>
            <person name="Rivarola-Duarte L."/>
            <person name="Spannagl M."/>
            <person name="Mayer K.F.X."/>
            <person name="Lu F.H."/>
            <person name="Bevan M.W."/>
            <person name="Leroy P."/>
            <person name="Li P."/>
            <person name="You F.M."/>
            <person name="Sun Q."/>
            <person name="Liu Z."/>
            <person name="Lyons E."/>
            <person name="Wicker T."/>
            <person name="Salzberg S.L."/>
            <person name="Devos K.M."/>
            <person name="Dvorak J."/>
        </authorList>
    </citation>
    <scope>NUCLEOTIDE SEQUENCE [LARGE SCALE GENOMIC DNA]</scope>
    <source>
        <strain evidence="1">cv. AL8/78</strain>
    </source>
</reference>
<dbReference type="Gramene" id="AET2Gv20592400.24">
    <property type="protein sequence ID" value="AET2Gv20592400.24"/>
    <property type="gene ID" value="AET2Gv20592400"/>
</dbReference>
<evidence type="ECO:0000313" key="2">
    <source>
        <dbReference type="Proteomes" id="UP000015105"/>
    </source>
</evidence>
<dbReference type="Proteomes" id="UP000015105">
    <property type="component" value="Chromosome 2D"/>
</dbReference>
<dbReference type="GO" id="GO:0061775">
    <property type="term" value="F:cohesin loader activity"/>
    <property type="evidence" value="ECO:0007669"/>
    <property type="project" value="InterPro"/>
</dbReference>
<dbReference type="PANTHER" id="PTHR21704:SF18">
    <property type="entry name" value="NIPPED-B-LIKE PROTEIN"/>
    <property type="match status" value="1"/>
</dbReference>
<name>A0A453BQ24_AEGTS</name>
<evidence type="ECO:0000313" key="1">
    <source>
        <dbReference type="EnsemblPlants" id="AET2Gv20592400.24"/>
    </source>
</evidence>
<dbReference type="PANTHER" id="PTHR21704">
    <property type="entry name" value="NIPPED-B-LIKE PROTEIN DELANGIN SCC2-RELATED"/>
    <property type="match status" value="1"/>
</dbReference>
<dbReference type="GO" id="GO:1990414">
    <property type="term" value="P:replication-born double-strand break repair via sister chromatid exchange"/>
    <property type="evidence" value="ECO:0007669"/>
    <property type="project" value="TreeGrafter"/>
</dbReference>
<dbReference type="AlphaFoldDB" id="A0A453BQ24"/>
<dbReference type="GO" id="GO:0140588">
    <property type="term" value="P:chromatin looping"/>
    <property type="evidence" value="ECO:0007669"/>
    <property type="project" value="InterPro"/>
</dbReference>
<reference evidence="2" key="2">
    <citation type="journal article" date="2017" name="Nat. Plants">
        <title>The Aegilops tauschii genome reveals multiple impacts of transposons.</title>
        <authorList>
            <person name="Zhao G."/>
            <person name="Zou C."/>
            <person name="Li K."/>
            <person name="Wang K."/>
            <person name="Li T."/>
            <person name="Gao L."/>
            <person name="Zhang X."/>
            <person name="Wang H."/>
            <person name="Yang Z."/>
            <person name="Liu X."/>
            <person name="Jiang W."/>
            <person name="Mao L."/>
            <person name="Kong X."/>
            <person name="Jiao Y."/>
            <person name="Jia J."/>
        </authorList>
    </citation>
    <scope>NUCLEOTIDE SEQUENCE [LARGE SCALE GENOMIC DNA]</scope>
    <source>
        <strain evidence="2">cv. AL8/78</strain>
    </source>
</reference>
<dbReference type="GO" id="GO:0071169">
    <property type="term" value="P:establishment of protein localization to chromatin"/>
    <property type="evidence" value="ECO:0007669"/>
    <property type="project" value="TreeGrafter"/>
</dbReference>
<keyword evidence="2" id="KW-1185">Reference proteome</keyword>
<proteinExistence type="predicted"/>
<sequence>GLCILEVIANFRELVEDFCGKAEIPDNADGDDWLSIALNDVKVLVNEITYVRSKGMLHEIPMDTLTCLLHVIDRQIRCSQGLSIDVKENPDAADAEHSVFSALESIHAALAIM</sequence>
<dbReference type="GO" id="GO:0034087">
    <property type="term" value="P:establishment of mitotic sister chromatid cohesion"/>
    <property type="evidence" value="ECO:0007669"/>
    <property type="project" value="TreeGrafter"/>
</dbReference>
<dbReference type="InterPro" id="IPR033031">
    <property type="entry name" value="Scc2/Nipped-B"/>
</dbReference>
<dbReference type="GO" id="GO:0090694">
    <property type="term" value="C:Scc2-Scc4 cohesin loading complex"/>
    <property type="evidence" value="ECO:0007669"/>
    <property type="project" value="TreeGrafter"/>
</dbReference>
<reference evidence="1" key="5">
    <citation type="journal article" date="2021" name="G3 (Bethesda)">
        <title>Aegilops tauschii genome assembly Aet v5.0 features greater sequence contiguity and improved annotation.</title>
        <authorList>
            <person name="Wang L."/>
            <person name="Zhu T."/>
            <person name="Rodriguez J.C."/>
            <person name="Deal K.R."/>
            <person name="Dubcovsky J."/>
            <person name="McGuire P.E."/>
            <person name="Lux T."/>
            <person name="Spannagl M."/>
            <person name="Mayer K.F.X."/>
            <person name="Baldrich P."/>
            <person name="Meyers B.C."/>
            <person name="Huo N."/>
            <person name="Gu Y.Q."/>
            <person name="Zhou H."/>
            <person name="Devos K.M."/>
            <person name="Bennetzen J.L."/>
            <person name="Unver T."/>
            <person name="Budak H."/>
            <person name="Gulick P.J."/>
            <person name="Galiba G."/>
            <person name="Kalapos B."/>
            <person name="Nelson D.R."/>
            <person name="Li P."/>
            <person name="You F.M."/>
            <person name="Luo M.C."/>
            <person name="Dvorak J."/>
        </authorList>
    </citation>
    <scope>NUCLEOTIDE SEQUENCE [LARGE SCALE GENOMIC DNA]</scope>
    <source>
        <strain evidence="1">cv. AL8/78</strain>
    </source>
</reference>
<protein>
    <submittedName>
        <fullName evidence="1">Uncharacterized protein</fullName>
    </submittedName>
</protein>
<reference evidence="2" key="1">
    <citation type="journal article" date="2014" name="Science">
        <title>Ancient hybridizations among the ancestral genomes of bread wheat.</title>
        <authorList>
            <consortium name="International Wheat Genome Sequencing Consortium,"/>
            <person name="Marcussen T."/>
            <person name="Sandve S.R."/>
            <person name="Heier L."/>
            <person name="Spannagl M."/>
            <person name="Pfeifer M."/>
            <person name="Jakobsen K.S."/>
            <person name="Wulff B.B."/>
            <person name="Steuernagel B."/>
            <person name="Mayer K.F."/>
            <person name="Olsen O.A."/>
        </authorList>
    </citation>
    <scope>NUCLEOTIDE SEQUENCE [LARGE SCALE GENOMIC DNA]</scope>
    <source>
        <strain evidence="2">cv. AL8/78</strain>
    </source>
</reference>
<accession>A0A453BQ24</accession>
<organism evidence="1 2">
    <name type="scientific">Aegilops tauschii subsp. strangulata</name>
    <name type="common">Goatgrass</name>
    <dbReference type="NCBI Taxonomy" id="200361"/>
    <lineage>
        <taxon>Eukaryota</taxon>
        <taxon>Viridiplantae</taxon>
        <taxon>Streptophyta</taxon>
        <taxon>Embryophyta</taxon>
        <taxon>Tracheophyta</taxon>
        <taxon>Spermatophyta</taxon>
        <taxon>Magnoliopsida</taxon>
        <taxon>Liliopsida</taxon>
        <taxon>Poales</taxon>
        <taxon>Poaceae</taxon>
        <taxon>BOP clade</taxon>
        <taxon>Pooideae</taxon>
        <taxon>Triticodae</taxon>
        <taxon>Triticeae</taxon>
        <taxon>Triticinae</taxon>
        <taxon>Aegilops</taxon>
    </lineage>
</organism>